<evidence type="ECO:0000256" key="1">
    <source>
        <dbReference type="SAM" id="MobiDB-lite"/>
    </source>
</evidence>
<dbReference type="EMBL" id="CP046172">
    <property type="protein sequence ID" value="QIS09109.1"/>
    <property type="molecule type" value="Genomic_DNA"/>
</dbReference>
<dbReference type="KEGG" id="nah:F5544_05990"/>
<reference evidence="2 3" key="1">
    <citation type="journal article" date="2019" name="ACS Chem. Biol.">
        <title>Identification and Mobilization of a Cryptic Antibiotic Biosynthesis Gene Locus from a Human-Pathogenic Nocardia Isolate.</title>
        <authorList>
            <person name="Herisse M."/>
            <person name="Ishida K."/>
            <person name="Porter J.L."/>
            <person name="Howden B."/>
            <person name="Hertweck C."/>
            <person name="Stinear T.P."/>
            <person name="Pidot S.J."/>
        </authorList>
    </citation>
    <scope>NUCLEOTIDE SEQUENCE [LARGE SCALE GENOMIC DNA]</scope>
    <source>
        <strain evidence="2 3">AUSMDU00012717</strain>
    </source>
</reference>
<feature type="compositionally biased region" description="Pro residues" evidence="1">
    <location>
        <begin position="128"/>
        <end position="137"/>
    </location>
</feature>
<sequence length="153" mass="16101">MAIMCHRRTRLGDRYDASPQSGAKPSHTSLPGKPIRDGVFLVRRTFSASATAGVDLSPAALLPSIDLSAGPTASGSIGLDLPLQPGKVTDVAVGEKDLSDGVTGSIISKDFHIKVEDCAEPLTIQASPPSPLSPPRSPEWGRWSVTRPCCSRE</sequence>
<organism evidence="2 3">
    <name type="scientific">Nocardia arthritidis</name>
    <dbReference type="NCBI Taxonomy" id="228602"/>
    <lineage>
        <taxon>Bacteria</taxon>
        <taxon>Bacillati</taxon>
        <taxon>Actinomycetota</taxon>
        <taxon>Actinomycetes</taxon>
        <taxon>Mycobacteriales</taxon>
        <taxon>Nocardiaceae</taxon>
        <taxon>Nocardia</taxon>
    </lineage>
</organism>
<feature type="region of interest" description="Disordered" evidence="1">
    <location>
        <begin position="11"/>
        <end position="34"/>
    </location>
</feature>
<keyword evidence="3" id="KW-1185">Reference proteome</keyword>
<feature type="compositionally biased region" description="Polar residues" evidence="1">
    <location>
        <begin position="18"/>
        <end position="29"/>
    </location>
</feature>
<dbReference type="InterPro" id="IPR015286">
    <property type="entry name" value="Porin_fam_mycobact-type"/>
</dbReference>
<feature type="region of interest" description="Disordered" evidence="1">
    <location>
        <begin position="122"/>
        <end position="153"/>
    </location>
</feature>
<gene>
    <name evidence="2" type="ORF">F5544_05990</name>
</gene>
<protein>
    <submittedName>
        <fullName evidence="2">Uncharacterized protein</fullName>
    </submittedName>
</protein>
<proteinExistence type="predicted"/>
<accession>A0A6G9Y7D0</accession>
<dbReference type="AlphaFoldDB" id="A0A6G9Y7D0"/>
<evidence type="ECO:0000313" key="2">
    <source>
        <dbReference type="EMBL" id="QIS09109.1"/>
    </source>
</evidence>
<name>A0A6G9Y7D0_9NOCA</name>
<evidence type="ECO:0000313" key="3">
    <source>
        <dbReference type="Proteomes" id="UP000503540"/>
    </source>
</evidence>
<dbReference type="Pfam" id="PF09203">
    <property type="entry name" value="MspA"/>
    <property type="match status" value="1"/>
</dbReference>
<dbReference type="Proteomes" id="UP000503540">
    <property type="component" value="Chromosome"/>
</dbReference>